<keyword evidence="3 7" id="KW-0645">Protease</keyword>
<sequence length="255" mass="27942">MERVLGTVLLLASIVSAQTGERIIGGSECWPHSQPWQVFVFDSQLTRCGGALIDEHWVLTAGHCLRRNLMVHLGEHDLYKQDVGEQSSKAIRAIRHPKFELRTMKNDVMLLKLSPPAVLGDTIKTIPFAKECAPTGTKCVVSGWGTTTFPEVNYANVLQCLDTEILSKYICKSRYGSYFADNKICSGKMEGGKDSCQGDSGSPLICNGVLHGLVSSGAVKCASKKNPAVFMEICKFRKWIEETMAENDTKAPAQG</sequence>
<feature type="signal peptide" evidence="8">
    <location>
        <begin position="1"/>
        <end position="17"/>
    </location>
</feature>
<dbReference type="Gene3D" id="2.40.10.10">
    <property type="entry name" value="Trypsin-like serine proteases"/>
    <property type="match status" value="2"/>
</dbReference>
<dbReference type="GO" id="GO:0004252">
    <property type="term" value="F:serine-type endopeptidase activity"/>
    <property type="evidence" value="ECO:0007669"/>
    <property type="project" value="InterPro"/>
</dbReference>
<evidence type="ECO:0000313" key="10">
    <source>
        <dbReference type="EMBL" id="CAI5781384.1"/>
    </source>
</evidence>
<accession>A0AA35KPI0</accession>
<keyword evidence="8" id="KW-0732">Signal</keyword>
<evidence type="ECO:0000256" key="7">
    <source>
        <dbReference type="RuleBase" id="RU363034"/>
    </source>
</evidence>
<evidence type="ECO:0000256" key="5">
    <source>
        <dbReference type="ARBA" id="ARBA00022825"/>
    </source>
</evidence>
<dbReference type="PROSITE" id="PS50240">
    <property type="entry name" value="TRYPSIN_DOM"/>
    <property type="match status" value="1"/>
</dbReference>
<evidence type="ECO:0000256" key="6">
    <source>
        <dbReference type="ARBA" id="ARBA00023157"/>
    </source>
</evidence>
<dbReference type="AlphaFoldDB" id="A0AA35KPI0"/>
<dbReference type="SMART" id="SM00020">
    <property type="entry name" value="Tryp_SPc"/>
    <property type="match status" value="1"/>
</dbReference>
<keyword evidence="5 7" id="KW-0720">Serine protease</keyword>
<keyword evidence="4 7" id="KW-0378">Hydrolase</keyword>
<dbReference type="PANTHER" id="PTHR24271">
    <property type="entry name" value="KALLIKREIN-RELATED"/>
    <property type="match status" value="1"/>
</dbReference>
<dbReference type="PANTHER" id="PTHR24271:SF48">
    <property type="entry name" value="KALLIKREIN-14"/>
    <property type="match status" value="1"/>
</dbReference>
<keyword evidence="2" id="KW-0800">Toxin</keyword>
<feature type="domain" description="Peptidase S1" evidence="9">
    <location>
        <begin position="23"/>
        <end position="245"/>
    </location>
</feature>
<evidence type="ECO:0000256" key="1">
    <source>
        <dbReference type="ARBA" id="ARBA00009228"/>
    </source>
</evidence>
<dbReference type="PROSITE" id="PS00134">
    <property type="entry name" value="TRYPSIN_HIS"/>
    <property type="match status" value="1"/>
</dbReference>
<dbReference type="InterPro" id="IPR001314">
    <property type="entry name" value="Peptidase_S1A"/>
</dbReference>
<dbReference type="GO" id="GO:0090729">
    <property type="term" value="F:toxin activity"/>
    <property type="evidence" value="ECO:0007669"/>
    <property type="project" value="UniProtKB-KW"/>
</dbReference>
<reference evidence="10" key="1">
    <citation type="submission" date="2022-12" db="EMBL/GenBank/DDBJ databases">
        <authorList>
            <person name="Alioto T."/>
            <person name="Alioto T."/>
            <person name="Gomez Garrido J."/>
        </authorList>
    </citation>
    <scope>NUCLEOTIDE SEQUENCE</scope>
</reference>
<dbReference type="GO" id="GO:0006508">
    <property type="term" value="P:proteolysis"/>
    <property type="evidence" value="ECO:0007669"/>
    <property type="project" value="UniProtKB-KW"/>
</dbReference>
<evidence type="ECO:0000313" key="11">
    <source>
        <dbReference type="Proteomes" id="UP001178461"/>
    </source>
</evidence>
<dbReference type="InterPro" id="IPR001254">
    <property type="entry name" value="Trypsin_dom"/>
</dbReference>
<evidence type="ECO:0000256" key="4">
    <source>
        <dbReference type="ARBA" id="ARBA00022801"/>
    </source>
</evidence>
<evidence type="ECO:0000259" key="9">
    <source>
        <dbReference type="PROSITE" id="PS50240"/>
    </source>
</evidence>
<protein>
    <submittedName>
        <fullName evidence="10">Trypsintrypsin-like</fullName>
    </submittedName>
</protein>
<dbReference type="PROSITE" id="PS00135">
    <property type="entry name" value="TRYPSIN_SER"/>
    <property type="match status" value="1"/>
</dbReference>
<evidence type="ECO:0000256" key="8">
    <source>
        <dbReference type="SAM" id="SignalP"/>
    </source>
</evidence>
<dbReference type="EMBL" id="OX395133">
    <property type="protein sequence ID" value="CAI5781384.1"/>
    <property type="molecule type" value="Genomic_DNA"/>
</dbReference>
<dbReference type="InterPro" id="IPR009003">
    <property type="entry name" value="Peptidase_S1_PA"/>
</dbReference>
<evidence type="ECO:0000256" key="2">
    <source>
        <dbReference type="ARBA" id="ARBA00022656"/>
    </source>
</evidence>
<dbReference type="GO" id="GO:0030141">
    <property type="term" value="C:secretory granule"/>
    <property type="evidence" value="ECO:0007669"/>
    <property type="project" value="TreeGrafter"/>
</dbReference>
<name>A0AA35KPI0_9SAUR</name>
<dbReference type="Proteomes" id="UP001178461">
    <property type="component" value="Chromosome 8"/>
</dbReference>
<dbReference type="PRINTS" id="PR00722">
    <property type="entry name" value="CHYMOTRYPSIN"/>
</dbReference>
<dbReference type="InterPro" id="IPR033116">
    <property type="entry name" value="TRYPSIN_SER"/>
</dbReference>
<dbReference type="SUPFAM" id="SSF50494">
    <property type="entry name" value="Trypsin-like serine proteases"/>
    <property type="match status" value="1"/>
</dbReference>
<dbReference type="InterPro" id="IPR043504">
    <property type="entry name" value="Peptidase_S1_PA_chymotrypsin"/>
</dbReference>
<dbReference type="GO" id="GO:0005576">
    <property type="term" value="C:extracellular region"/>
    <property type="evidence" value="ECO:0007669"/>
    <property type="project" value="UniProtKB-ARBA"/>
</dbReference>
<gene>
    <name evidence="10" type="ORF">PODLI_1B041021</name>
</gene>
<keyword evidence="11" id="KW-1185">Reference proteome</keyword>
<feature type="chain" id="PRO_5041400868" evidence="8">
    <location>
        <begin position="18"/>
        <end position="255"/>
    </location>
</feature>
<dbReference type="FunFam" id="2.40.10.10:FF:000010">
    <property type="entry name" value="Kallikrein related peptidase 11"/>
    <property type="match status" value="1"/>
</dbReference>
<dbReference type="InterPro" id="IPR018114">
    <property type="entry name" value="TRYPSIN_HIS"/>
</dbReference>
<dbReference type="CDD" id="cd00190">
    <property type="entry name" value="Tryp_SPc"/>
    <property type="match status" value="1"/>
</dbReference>
<proteinExistence type="inferred from homology"/>
<evidence type="ECO:0000256" key="3">
    <source>
        <dbReference type="ARBA" id="ARBA00022670"/>
    </source>
</evidence>
<dbReference type="Pfam" id="PF00089">
    <property type="entry name" value="Trypsin"/>
    <property type="match status" value="1"/>
</dbReference>
<keyword evidence="6" id="KW-1015">Disulfide bond</keyword>
<comment type="similarity">
    <text evidence="1">Belongs to the peptidase S1 family. Snake venom subfamily.</text>
</comment>
<organism evidence="10 11">
    <name type="scientific">Podarcis lilfordi</name>
    <name type="common">Lilford's wall lizard</name>
    <dbReference type="NCBI Taxonomy" id="74358"/>
    <lineage>
        <taxon>Eukaryota</taxon>
        <taxon>Metazoa</taxon>
        <taxon>Chordata</taxon>
        <taxon>Craniata</taxon>
        <taxon>Vertebrata</taxon>
        <taxon>Euteleostomi</taxon>
        <taxon>Lepidosauria</taxon>
        <taxon>Squamata</taxon>
        <taxon>Bifurcata</taxon>
        <taxon>Unidentata</taxon>
        <taxon>Episquamata</taxon>
        <taxon>Laterata</taxon>
        <taxon>Lacertibaenia</taxon>
        <taxon>Lacertidae</taxon>
        <taxon>Podarcis</taxon>
    </lineage>
</organism>